<evidence type="ECO:0000313" key="3">
    <source>
        <dbReference type="Proteomes" id="UP000247810"/>
    </source>
</evidence>
<evidence type="ECO:0000313" key="2">
    <source>
        <dbReference type="EMBL" id="PYH92771.1"/>
    </source>
</evidence>
<dbReference type="EMBL" id="KZ825908">
    <property type="protein sequence ID" value="PYH92771.1"/>
    <property type="molecule type" value="Genomic_DNA"/>
</dbReference>
<dbReference type="Proteomes" id="UP000247810">
    <property type="component" value="Unassembled WGS sequence"/>
</dbReference>
<name>A0A319D6F9_9EURO</name>
<sequence length="265" mass="29178">MNRSLFSLLRGPELGNSLRELVNLRQQICEPEVANFFDEKQNWYQWYLEEGLNGSLALPEYTFDDAGHFVIHYGELYCRIEGCNKKHHCFQSTNNLRTHIKSHFEEKDDVLGKEDKGGRVSQKDQDAAIRWYKSLFQGASASTTASESLSASKKSTASTPASKSLSTPKKSTSSAAGSSSVQTIPSTAGFTPVNTPARNKPKLPVTKQKKPHLTFMRCLVLQYGGKDSELSEPEDDADVESEYSAEDAAGEAAGESTVDSPIEVD</sequence>
<accession>A0A319D6F9</accession>
<dbReference type="AlphaFoldDB" id="A0A319D6F9"/>
<feature type="compositionally biased region" description="Acidic residues" evidence="1">
    <location>
        <begin position="230"/>
        <end position="249"/>
    </location>
</feature>
<proteinExistence type="predicted"/>
<dbReference type="OrthoDB" id="4509242at2759"/>
<feature type="region of interest" description="Disordered" evidence="1">
    <location>
        <begin position="146"/>
        <end position="209"/>
    </location>
</feature>
<reference evidence="2 3" key="1">
    <citation type="submission" date="2018-02" db="EMBL/GenBank/DDBJ databases">
        <title>The genomes of Aspergillus section Nigri reveals drivers in fungal speciation.</title>
        <authorList>
            <consortium name="DOE Joint Genome Institute"/>
            <person name="Vesth T.C."/>
            <person name="Nybo J."/>
            <person name="Theobald S."/>
            <person name="Brandl J."/>
            <person name="Frisvad J.C."/>
            <person name="Nielsen K.F."/>
            <person name="Lyhne E.K."/>
            <person name="Kogle M.E."/>
            <person name="Kuo A."/>
            <person name="Riley R."/>
            <person name="Clum A."/>
            <person name="Nolan M."/>
            <person name="Lipzen A."/>
            <person name="Salamov A."/>
            <person name="Henrissat B."/>
            <person name="Wiebenga A."/>
            <person name="De vries R.P."/>
            <person name="Grigoriev I.V."/>
            <person name="Mortensen U.H."/>
            <person name="Andersen M.R."/>
            <person name="Baker S.E."/>
        </authorList>
    </citation>
    <scope>NUCLEOTIDE SEQUENCE [LARGE SCALE GENOMIC DNA]</scope>
    <source>
        <strain evidence="2 3">CBS 707.79</strain>
    </source>
</reference>
<feature type="compositionally biased region" description="Low complexity" evidence="1">
    <location>
        <begin position="146"/>
        <end position="180"/>
    </location>
</feature>
<gene>
    <name evidence="2" type="ORF">BO71DRAFT_485163</name>
</gene>
<dbReference type="VEuPathDB" id="FungiDB:BO71DRAFT_485163"/>
<evidence type="ECO:0000256" key="1">
    <source>
        <dbReference type="SAM" id="MobiDB-lite"/>
    </source>
</evidence>
<feature type="region of interest" description="Disordered" evidence="1">
    <location>
        <begin position="225"/>
        <end position="265"/>
    </location>
</feature>
<feature type="compositionally biased region" description="Polar residues" evidence="1">
    <location>
        <begin position="181"/>
        <end position="197"/>
    </location>
</feature>
<protein>
    <submittedName>
        <fullName evidence="2">Uncharacterized protein</fullName>
    </submittedName>
</protein>
<organism evidence="2 3">
    <name type="scientific">Aspergillus ellipticus CBS 707.79</name>
    <dbReference type="NCBI Taxonomy" id="1448320"/>
    <lineage>
        <taxon>Eukaryota</taxon>
        <taxon>Fungi</taxon>
        <taxon>Dikarya</taxon>
        <taxon>Ascomycota</taxon>
        <taxon>Pezizomycotina</taxon>
        <taxon>Eurotiomycetes</taxon>
        <taxon>Eurotiomycetidae</taxon>
        <taxon>Eurotiales</taxon>
        <taxon>Aspergillaceae</taxon>
        <taxon>Aspergillus</taxon>
        <taxon>Aspergillus subgen. Circumdati</taxon>
    </lineage>
</organism>
<keyword evidence="3" id="KW-1185">Reference proteome</keyword>